<gene>
    <name evidence="6" type="ORF">WKW82_32430</name>
</gene>
<name>A0ABU8WV02_9BURK</name>
<evidence type="ECO:0000313" key="6">
    <source>
        <dbReference type="EMBL" id="MEJ8851383.1"/>
    </source>
</evidence>
<keyword evidence="4" id="KW-0411">Iron-sulfur</keyword>
<organism evidence="6 7">
    <name type="scientific">Variovorax rhizosphaerae</name>
    <dbReference type="NCBI Taxonomy" id="1836200"/>
    <lineage>
        <taxon>Bacteria</taxon>
        <taxon>Pseudomonadati</taxon>
        <taxon>Pseudomonadota</taxon>
        <taxon>Betaproteobacteria</taxon>
        <taxon>Burkholderiales</taxon>
        <taxon>Comamonadaceae</taxon>
        <taxon>Variovorax</taxon>
    </lineage>
</organism>
<feature type="domain" description="4Fe-4S ferredoxin-type" evidence="5">
    <location>
        <begin position="47"/>
        <end position="76"/>
    </location>
</feature>
<proteinExistence type="predicted"/>
<evidence type="ECO:0000256" key="2">
    <source>
        <dbReference type="ARBA" id="ARBA00022723"/>
    </source>
</evidence>
<sequence length="82" mass="8920">MPARPARPVRAGWLPVVDMARCTGCGWCVAACDLHLLSLEVVQWRKTSMLHDAERCTGCSDCAVVCPFRVISMRKGASAQGE</sequence>
<evidence type="ECO:0000256" key="3">
    <source>
        <dbReference type="ARBA" id="ARBA00023004"/>
    </source>
</evidence>
<feature type="domain" description="4Fe-4S ferredoxin-type" evidence="5">
    <location>
        <begin position="13"/>
        <end position="42"/>
    </location>
</feature>
<accession>A0ABU8WV02</accession>
<keyword evidence="2" id="KW-0479">Metal-binding</keyword>
<evidence type="ECO:0000259" key="5">
    <source>
        <dbReference type="PROSITE" id="PS51379"/>
    </source>
</evidence>
<dbReference type="EMBL" id="JBBKZT010000022">
    <property type="protein sequence ID" value="MEJ8851383.1"/>
    <property type="molecule type" value="Genomic_DNA"/>
</dbReference>
<dbReference type="PROSITE" id="PS00198">
    <property type="entry name" value="4FE4S_FER_1"/>
    <property type="match status" value="1"/>
</dbReference>
<dbReference type="PANTHER" id="PTHR43687">
    <property type="entry name" value="ADENYLYLSULFATE REDUCTASE, BETA SUBUNIT"/>
    <property type="match status" value="1"/>
</dbReference>
<dbReference type="InterPro" id="IPR017900">
    <property type="entry name" value="4Fe4S_Fe_S_CS"/>
</dbReference>
<protein>
    <submittedName>
        <fullName evidence="6">4Fe-4S binding protein</fullName>
    </submittedName>
</protein>
<dbReference type="InterPro" id="IPR017896">
    <property type="entry name" value="4Fe4S_Fe-S-bd"/>
</dbReference>
<dbReference type="Proteomes" id="UP001385892">
    <property type="component" value="Unassembled WGS sequence"/>
</dbReference>
<reference evidence="6 7" key="1">
    <citation type="submission" date="2024-03" db="EMBL/GenBank/DDBJ databases">
        <title>Novel species of the genus Variovorax.</title>
        <authorList>
            <person name="Liu Q."/>
            <person name="Xin Y.-H."/>
        </authorList>
    </citation>
    <scope>NUCLEOTIDE SEQUENCE [LARGE SCALE GENOMIC DNA]</scope>
    <source>
        <strain evidence="6 7">KACC 18900</strain>
    </source>
</reference>
<dbReference type="InterPro" id="IPR050572">
    <property type="entry name" value="Fe-S_Ferredoxin"/>
</dbReference>
<comment type="caution">
    <text evidence="6">The sequence shown here is derived from an EMBL/GenBank/DDBJ whole genome shotgun (WGS) entry which is preliminary data.</text>
</comment>
<evidence type="ECO:0000313" key="7">
    <source>
        <dbReference type="Proteomes" id="UP001385892"/>
    </source>
</evidence>
<evidence type="ECO:0000256" key="4">
    <source>
        <dbReference type="ARBA" id="ARBA00023014"/>
    </source>
</evidence>
<dbReference type="Pfam" id="PF14697">
    <property type="entry name" value="Fer4_21"/>
    <property type="match status" value="1"/>
</dbReference>
<keyword evidence="1" id="KW-0004">4Fe-4S</keyword>
<dbReference type="SUPFAM" id="SSF54862">
    <property type="entry name" value="4Fe-4S ferredoxins"/>
    <property type="match status" value="1"/>
</dbReference>
<dbReference type="Gene3D" id="3.30.70.20">
    <property type="match status" value="1"/>
</dbReference>
<evidence type="ECO:0000256" key="1">
    <source>
        <dbReference type="ARBA" id="ARBA00022485"/>
    </source>
</evidence>
<dbReference type="RefSeq" id="WP_340347002.1">
    <property type="nucleotide sequence ID" value="NZ_JBBKZT010000022.1"/>
</dbReference>
<dbReference type="PANTHER" id="PTHR43687:SF1">
    <property type="entry name" value="FERREDOXIN III"/>
    <property type="match status" value="1"/>
</dbReference>
<keyword evidence="3" id="KW-0408">Iron</keyword>
<keyword evidence="7" id="KW-1185">Reference proteome</keyword>
<dbReference type="PROSITE" id="PS51379">
    <property type="entry name" value="4FE4S_FER_2"/>
    <property type="match status" value="2"/>
</dbReference>